<dbReference type="InterPro" id="IPR015422">
    <property type="entry name" value="PyrdxlP-dep_Trfase_small"/>
</dbReference>
<dbReference type="FunFam" id="3.40.640.10:FF:000033">
    <property type="entry name" value="Aspartate aminotransferase"/>
    <property type="match status" value="1"/>
</dbReference>
<dbReference type="Pfam" id="PF00155">
    <property type="entry name" value="Aminotran_1_2"/>
    <property type="match status" value="1"/>
</dbReference>
<dbReference type="AlphaFoldDB" id="A0A0F9M6W2"/>
<evidence type="ECO:0000256" key="2">
    <source>
        <dbReference type="ARBA" id="ARBA00007441"/>
    </source>
</evidence>
<comment type="caution">
    <text evidence="7">The sequence shown here is derived from an EMBL/GenBank/DDBJ whole genome shotgun (WGS) entry which is preliminary data.</text>
</comment>
<comment type="cofactor">
    <cofactor evidence="1">
        <name>pyridoxal 5'-phosphate</name>
        <dbReference type="ChEBI" id="CHEBI:597326"/>
    </cofactor>
</comment>
<dbReference type="InterPro" id="IPR015421">
    <property type="entry name" value="PyrdxlP-dep_Trfase_major"/>
</dbReference>
<dbReference type="PANTHER" id="PTHR46383">
    <property type="entry name" value="ASPARTATE AMINOTRANSFERASE"/>
    <property type="match status" value="1"/>
</dbReference>
<keyword evidence="4" id="KW-0808">Transferase</keyword>
<comment type="similarity">
    <text evidence="2">Belongs to the class-I pyridoxal-phosphate-dependent aminotransferase family.</text>
</comment>
<gene>
    <name evidence="7" type="ORF">LCGC14_1127600</name>
</gene>
<dbReference type="SUPFAM" id="SSF53383">
    <property type="entry name" value="PLP-dependent transferases"/>
    <property type="match status" value="1"/>
</dbReference>
<dbReference type="InterPro" id="IPR015424">
    <property type="entry name" value="PyrdxlP-dep_Trfase"/>
</dbReference>
<evidence type="ECO:0000259" key="6">
    <source>
        <dbReference type="Pfam" id="PF00155"/>
    </source>
</evidence>
<dbReference type="PROSITE" id="PS00105">
    <property type="entry name" value="AA_TRANSFER_CLASS_1"/>
    <property type="match status" value="1"/>
</dbReference>
<dbReference type="InterPro" id="IPR004838">
    <property type="entry name" value="NHTrfase_class1_PyrdxlP-BS"/>
</dbReference>
<dbReference type="PANTHER" id="PTHR46383:SF1">
    <property type="entry name" value="ASPARTATE AMINOTRANSFERASE"/>
    <property type="match status" value="1"/>
</dbReference>
<evidence type="ECO:0000313" key="7">
    <source>
        <dbReference type="EMBL" id="KKN01454.1"/>
    </source>
</evidence>
<dbReference type="GO" id="GO:0008483">
    <property type="term" value="F:transaminase activity"/>
    <property type="evidence" value="ECO:0007669"/>
    <property type="project" value="UniProtKB-KW"/>
</dbReference>
<protein>
    <recommendedName>
        <fullName evidence="6">Aminotransferase class I/classII large domain-containing protein</fullName>
    </recommendedName>
</protein>
<dbReference type="Gene3D" id="3.40.640.10">
    <property type="entry name" value="Type I PLP-dependent aspartate aminotransferase-like (Major domain)"/>
    <property type="match status" value="1"/>
</dbReference>
<evidence type="ECO:0000256" key="3">
    <source>
        <dbReference type="ARBA" id="ARBA00022576"/>
    </source>
</evidence>
<dbReference type="InterPro" id="IPR050596">
    <property type="entry name" value="AspAT/PAT-like"/>
</dbReference>
<evidence type="ECO:0000256" key="4">
    <source>
        <dbReference type="ARBA" id="ARBA00022679"/>
    </source>
</evidence>
<evidence type="ECO:0000256" key="5">
    <source>
        <dbReference type="ARBA" id="ARBA00022898"/>
    </source>
</evidence>
<dbReference type="InterPro" id="IPR004839">
    <property type="entry name" value="Aminotransferase_I/II_large"/>
</dbReference>
<sequence>MNTDNETIHHADHHLRIARRVEDLSGSSIFRINIKAHDLTERGQDILRLDAGEPDFDTPKSIIDAAKQALDDGFTRYTPIDGLPGLKASIQYKLKRDNNLHYNLDEIMHTCGAKQALFNACMTLLNPMDEIVIPTPNWGTYPSIANIAWARIVEAPTRYDEGFVLQPDVLEKCLSDRTRVIILNTPNNPTGQVYSREALSALGNVLLKYPDVIVLSDDIYEHLRYTDEPFVNILNVCPSLKDRTVVINGVSKAYAMTGWRVGFAAGPAQLIAEMQKLQGESTSHTAAVSQKAAEAAFNGNLDDVHKMVKAFSRRAKMVADGLSKIDAIDCHPAQGSFYCLPNFERVIGSLDGVDDDQQFGDWLLEELGIAMVPGSAFNAPGHMRLSFAASDDTLRKGLERLQKAFG</sequence>
<evidence type="ECO:0000256" key="1">
    <source>
        <dbReference type="ARBA" id="ARBA00001933"/>
    </source>
</evidence>
<dbReference type="CDD" id="cd00609">
    <property type="entry name" value="AAT_like"/>
    <property type="match status" value="1"/>
</dbReference>
<dbReference type="GO" id="GO:0006520">
    <property type="term" value="P:amino acid metabolic process"/>
    <property type="evidence" value="ECO:0007669"/>
    <property type="project" value="InterPro"/>
</dbReference>
<dbReference type="GO" id="GO:0030170">
    <property type="term" value="F:pyridoxal phosphate binding"/>
    <property type="evidence" value="ECO:0007669"/>
    <property type="project" value="InterPro"/>
</dbReference>
<accession>A0A0F9M6W2</accession>
<organism evidence="7">
    <name type="scientific">marine sediment metagenome</name>
    <dbReference type="NCBI Taxonomy" id="412755"/>
    <lineage>
        <taxon>unclassified sequences</taxon>
        <taxon>metagenomes</taxon>
        <taxon>ecological metagenomes</taxon>
    </lineage>
</organism>
<proteinExistence type="inferred from homology"/>
<feature type="domain" description="Aminotransferase class I/classII large" evidence="6">
    <location>
        <begin position="45"/>
        <end position="401"/>
    </location>
</feature>
<keyword evidence="5" id="KW-0663">Pyridoxal phosphate</keyword>
<dbReference type="Gene3D" id="3.90.1150.10">
    <property type="entry name" value="Aspartate Aminotransferase, domain 1"/>
    <property type="match status" value="1"/>
</dbReference>
<keyword evidence="3" id="KW-0032">Aminotransferase</keyword>
<reference evidence="7" key="1">
    <citation type="journal article" date="2015" name="Nature">
        <title>Complex archaea that bridge the gap between prokaryotes and eukaryotes.</title>
        <authorList>
            <person name="Spang A."/>
            <person name="Saw J.H."/>
            <person name="Jorgensen S.L."/>
            <person name="Zaremba-Niedzwiedzka K."/>
            <person name="Martijn J."/>
            <person name="Lind A.E."/>
            <person name="van Eijk R."/>
            <person name="Schleper C."/>
            <person name="Guy L."/>
            <person name="Ettema T.J."/>
        </authorList>
    </citation>
    <scope>NUCLEOTIDE SEQUENCE</scope>
</reference>
<name>A0A0F9M6W2_9ZZZZ</name>
<dbReference type="EMBL" id="LAZR01005259">
    <property type="protein sequence ID" value="KKN01454.1"/>
    <property type="molecule type" value="Genomic_DNA"/>
</dbReference>